<sequence length="322" mass="35574">MSQQISEHLDQPKAHITVLLHEAVDGLNIKPDGIYVDGTFGRGGHSRHILSKLGPQGRLYAIDRDPQAIAEAATITDPRFQILHGPFSQLANMMAELGLTRQIDGVLLDLGVSSPQLDEAERGFSFQKDGPLDMRMDTTTGQSAAEWLEKASEDDITWVLKNYGEEKFARKIARAIVFDRATEPYTRTRALAQMIARVSPSKDKHKHAATRSFQAIRIHINGELDEIEQALDGALEVLATDGRLSVISFHSLEDRIVKRFIRKHELGPEVPPGLPLTEAQLSGGRLLKSTGKAQKPSAAEVEANPRSRSSVLRVARRLDSDQ</sequence>
<comment type="similarity">
    <text evidence="1 7">Belongs to the methyltransferase superfamily. RsmH family.</text>
</comment>
<evidence type="ECO:0000256" key="8">
    <source>
        <dbReference type="SAM" id="MobiDB-lite"/>
    </source>
</evidence>
<evidence type="ECO:0000256" key="7">
    <source>
        <dbReference type="HAMAP-Rule" id="MF_01007"/>
    </source>
</evidence>
<dbReference type="NCBIfam" id="TIGR00006">
    <property type="entry name" value="16S rRNA (cytosine(1402)-N(4))-methyltransferase RsmH"/>
    <property type="match status" value="1"/>
</dbReference>
<feature type="binding site" evidence="7">
    <location>
        <position position="63"/>
    </location>
    <ligand>
        <name>S-adenosyl-L-methionine</name>
        <dbReference type="ChEBI" id="CHEBI:59789"/>
    </ligand>
</feature>
<keyword evidence="2 7" id="KW-0963">Cytoplasm</keyword>
<evidence type="ECO:0000256" key="6">
    <source>
        <dbReference type="ARBA" id="ARBA00022691"/>
    </source>
</evidence>
<dbReference type="PIRSF" id="PIRSF004486">
    <property type="entry name" value="MraW"/>
    <property type="match status" value="1"/>
</dbReference>
<dbReference type="GO" id="GO:0005737">
    <property type="term" value="C:cytoplasm"/>
    <property type="evidence" value="ECO:0007669"/>
    <property type="project" value="UniProtKB-SubCell"/>
</dbReference>
<evidence type="ECO:0000256" key="4">
    <source>
        <dbReference type="ARBA" id="ARBA00022603"/>
    </source>
</evidence>
<keyword evidence="4 7" id="KW-0489">Methyltransferase</keyword>
<name>A0A1Y0D5R2_9GAMM</name>
<dbReference type="Gene3D" id="1.10.150.170">
    <property type="entry name" value="Putative methyltransferase TM0872, insert domain"/>
    <property type="match status" value="1"/>
</dbReference>
<dbReference type="Gene3D" id="3.40.50.150">
    <property type="entry name" value="Vaccinia Virus protein VP39"/>
    <property type="match status" value="1"/>
</dbReference>
<reference evidence="9 10" key="1">
    <citation type="journal article" date="2014" name="Int. J. Syst. Evol. Microbiol.">
        <title>Oceanisphaera profunda sp. nov., a marine bacterium isolated from deep-sea sediment, and emended description of the genus Oceanisphaera.</title>
        <authorList>
            <person name="Xu Z."/>
            <person name="Zhang X.Y."/>
            <person name="Su H.N."/>
            <person name="Yu Z.C."/>
            <person name="Liu C."/>
            <person name="Li H."/>
            <person name="Chen X.L."/>
            <person name="Song X.Y."/>
            <person name="Xie B.B."/>
            <person name="Qin Q.L."/>
            <person name="Zhou B.C."/>
            <person name="Shi M."/>
            <person name="Huang Y."/>
            <person name="Zhang Y.Z."/>
        </authorList>
    </citation>
    <scope>NUCLEOTIDE SEQUENCE [LARGE SCALE GENOMIC DNA]</scope>
    <source>
        <strain evidence="9 10">SM1222</strain>
    </source>
</reference>
<feature type="binding site" evidence="7">
    <location>
        <begin position="43"/>
        <end position="45"/>
    </location>
    <ligand>
        <name>S-adenosyl-L-methionine</name>
        <dbReference type="ChEBI" id="CHEBI:59789"/>
    </ligand>
</feature>
<dbReference type="SUPFAM" id="SSF53335">
    <property type="entry name" value="S-adenosyl-L-methionine-dependent methyltransferases"/>
    <property type="match status" value="1"/>
</dbReference>
<accession>A0A1Y0D5R2</accession>
<dbReference type="OrthoDB" id="9806637at2"/>
<dbReference type="PANTHER" id="PTHR11265">
    <property type="entry name" value="S-ADENOSYL-METHYLTRANSFERASE MRAW"/>
    <property type="match status" value="1"/>
</dbReference>
<dbReference type="HAMAP" id="MF_01007">
    <property type="entry name" value="16SrRNA_methyltr_H"/>
    <property type="match status" value="1"/>
</dbReference>
<keyword evidence="10" id="KW-1185">Reference proteome</keyword>
<gene>
    <name evidence="7" type="primary">rsmH</name>
    <name evidence="9" type="ORF">CBP31_09775</name>
</gene>
<evidence type="ECO:0000313" key="9">
    <source>
        <dbReference type="EMBL" id="ART82881.1"/>
    </source>
</evidence>
<comment type="catalytic activity">
    <reaction evidence="7">
        <text>cytidine(1402) in 16S rRNA + S-adenosyl-L-methionine = N(4)-methylcytidine(1402) in 16S rRNA + S-adenosyl-L-homocysteine + H(+)</text>
        <dbReference type="Rhea" id="RHEA:42928"/>
        <dbReference type="Rhea" id="RHEA-COMP:10286"/>
        <dbReference type="Rhea" id="RHEA-COMP:10287"/>
        <dbReference type="ChEBI" id="CHEBI:15378"/>
        <dbReference type="ChEBI" id="CHEBI:57856"/>
        <dbReference type="ChEBI" id="CHEBI:59789"/>
        <dbReference type="ChEBI" id="CHEBI:74506"/>
        <dbReference type="ChEBI" id="CHEBI:82748"/>
        <dbReference type="EC" id="2.1.1.199"/>
    </reaction>
</comment>
<evidence type="ECO:0000256" key="2">
    <source>
        <dbReference type="ARBA" id="ARBA00022490"/>
    </source>
</evidence>
<evidence type="ECO:0000256" key="3">
    <source>
        <dbReference type="ARBA" id="ARBA00022552"/>
    </source>
</evidence>
<dbReference type="GO" id="GO:0071424">
    <property type="term" value="F:rRNA (cytosine-N4-)-methyltransferase activity"/>
    <property type="evidence" value="ECO:0007669"/>
    <property type="project" value="UniProtKB-UniRule"/>
</dbReference>
<feature type="binding site" evidence="7">
    <location>
        <position position="116"/>
    </location>
    <ligand>
        <name>S-adenosyl-L-methionine</name>
        <dbReference type="ChEBI" id="CHEBI:59789"/>
    </ligand>
</feature>
<proteinExistence type="inferred from homology"/>
<dbReference type="PANTHER" id="PTHR11265:SF0">
    <property type="entry name" value="12S RRNA N4-METHYLCYTIDINE METHYLTRANSFERASE"/>
    <property type="match status" value="1"/>
</dbReference>
<dbReference type="KEGG" id="opf:CBP31_09775"/>
<comment type="function">
    <text evidence="7">Specifically methylates the N4 position of cytidine in position 1402 (C1402) of 16S rRNA.</text>
</comment>
<dbReference type="InterPro" id="IPR002903">
    <property type="entry name" value="RsmH"/>
</dbReference>
<dbReference type="EC" id="2.1.1.199" evidence="7"/>
<protein>
    <recommendedName>
        <fullName evidence="7">Ribosomal RNA small subunit methyltransferase H</fullName>
        <ecNumber evidence="7">2.1.1.199</ecNumber>
    </recommendedName>
    <alternativeName>
        <fullName evidence="7">16S rRNA m(4)C1402 methyltransferase</fullName>
    </alternativeName>
    <alternativeName>
        <fullName evidence="7">rRNA (cytosine-N(4)-)-methyltransferase RsmH</fullName>
    </alternativeName>
</protein>
<dbReference type="InterPro" id="IPR023397">
    <property type="entry name" value="SAM-dep_MeTrfase_MraW_recog"/>
</dbReference>
<evidence type="ECO:0000313" key="10">
    <source>
        <dbReference type="Proteomes" id="UP000243937"/>
    </source>
</evidence>
<keyword evidence="5 7" id="KW-0808">Transferase</keyword>
<keyword evidence="3 7" id="KW-0698">rRNA processing</keyword>
<dbReference type="SUPFAM" id="SSF81799">
    <property type="entry name" value="Putative methyltransferase TM0872, insert domain"/>
    <property type="match status" value="1"/>
</dbReference>
<dbReference type="Proteomes" id="UP000243937">
    <property type="component" value="Chromosome"/>
</dbReference>
<feature type="region of interest" description="Disordered" evidence="8">
    <location>
        <begin position="288"/>
        <end position="322"/>
    </location>
</feature>
<dbReference type="Pfam" id="PF01795">
    <property type="entry name" value="Methyltransf_5"/>
    <property type="match status" value="1"/>
</dbReference>
<dbReference type="FunFam" id="1.10.150.170:FF:000001">
    <property type="entry name" value="Ribosomal RNA small subunit methyltransferase H"/>
    <property type="match status" value="1"/>
</dbReference>
<feature type="binding site" evidence="7">
    <location>
        <position position="109"/>
    </location>
    <ligand>
        <name>S-adenosyl-L-methionine</name>
        <dbReference type="ChEBI" id="CHEBI:59789"/>
    </ligand>
</feature>
<dbReference type="EMBL" id="CP021377">
    <property type="protein sequence ID" value="ART82881.1"/>
    <property type="molecule type" value="Genomic_DNA"/>
</dbReference>
<dbReference type="InterPro" id="IPR029063">
    <property type="entry name" value="SAM-dependent_MTases_sf"/>
</dbReference>
<evidence type="ECO:0000256" key="5">
    <source>
        <dbReference type="ARBA" id="ARBA00022679"/>
    </source>
</evidence>
<evidence type="ECO:0000256" key="1">
    <source>
        <dbReference type="ARBA" id="ARBA00010396"/>
    </source>
</evidence>
<dbReference type="GO" id="GO:0070475">
    <property type="term" value="P:rRNA base methylation"/>
    <property type="evidence" value="ECO:0007669"/>
    <property type="project" value="UniProtKB-UniRule"/>
</dbReference>
<feature type="binding site" evidence="7">
    <location>
        <position position="87"/>
    </location>
    <ligand>
        <name>S-adenosyl-L-methionine</name>
        <dbReference type="ChEBI" id="CHEBI:59789"/>
    </ligand>
</feature>
<keyword evidence="6 7" id="KW-0949">S-adenosyl-L-methionine</keyword>
<comment type="subcellular location">
    <subcellularLocation>
        <location evidence="7">Cytoplasm</location>
    </subcellularLocation>
</comment>
<organism evidence="9 10">
    <name type="scientific">Oceanisphaera profunda</name>
    <dbReference type="NCBI Taxonomy" id="1416627"/>
    <lineage>
        <taxon>Bacteria</taxon>
        <taxon>Pseudomonadati</taxon>
        <taxon>Pseudomonadota</taxon>
        <taxon>Gammaproteobacteria</taxon>
        <taxon>Aeromonadales</taxon>
        <taxon>Aeromonadaceae</taxon>
        <taxon>Oceanisphaera</taxon>
    </lineage>
</organism>
<dbReference type="RefSeq" id="WP_087036813.1">
    <property type="nucleotide sequence ID" value="NZ_CP021377.1"/>
</dbReference>
<dbReference type="AlphaFoldDB" id="A0A1Y0D5R2"/>